<proteinExistence type="predicted"/>
<dbReference type="GeneTree" id="ENSGT00910000147045"/>
<evidence type="ECO:0000256" key="1">
    <source>
        <dbReference type="SAM" id="MobiDB-lite"/>
    </source>
</evidence>
<protein>
    <submittedName>
        <fullName evidence="2">Uncharacterized protein</fullName>
    </submittedName>
</protein>
<accession>A0A8C7BSE4</accession>
<organism evidence="2 3">
    <name type="scientific">Neovison vison</name>
    <name type="common">American mink</name>
    <name type="synonym">Mustela vison</name>
    <dbReference type="NCBI Taxonomy" id="452646"/>
    <lineage>
        <taxon>Eukaryota</taxon>
        <taxon>Metazoa</taxon>
        <taxon>Chordata</taxon>
        <taxon>Craniata</taxon>
        <taxon>Vertebrata</taxon>
        <taxon>Euteleostomi</taxon>
        <taxon>Mammalia</taxon>
        <taxon>Eutheria</taxon>
        <taxon>Laurasiatheria</taxon>
        <taxon>Carnivora</taxon>
        <taxon>Caniformia</taxon>
        <taxon>Musteloidea</taxon>
        <taxon>Mustelidae</taxon>
        <taxon>Mustelinae</taxon>
        <taxon>Neogale</taxon>
    </lineage>
</organism>
<keyword evidence="3" id="KW-1185">Reference proteome</keyword>
<evidence type="ECO:0000313" key="2">
    <source>
        <dbReference type="Ensembl" id="ENSNVIP00000024763.1"/>
    </source>
</evidence>
<dbReference type="Proteomes" id="UP000694425">
    <property type="component" value="Unplaced"/>
</dbReference>
<reference evidence="2" key="1">
    <citation type="submission" date="2025-08" db="UniProtKB">
        <authorList>
            <consortium name="Ensembl"/>
        </authorList>
    </citation>
    <scope>IDENTIFICATION</scope>
</reference>
<feature type="region of interest" description="Disordered" evidence="1">
    <location>
        <begin position="88"/>
        <end position="247"/>
    </location>
</feature>
<feature type="compositionally biased region" description="Basic residues" evidence="1">
    <location>
        <begin position="194"/>
        <end position="205"/>
    </location>
</feature>
<reference evidence="2" key="2">
    <citation type="submission" date="2025-09" db="UniProtKB">
        <authorList>
            <consortium name="Ensembl"/>
        </authorList>
    </citation>
    <scope>IDENTIFICATION</scope>
</reference>
<feature type="compositionally biased region" description="Pro residues" evidence="1">
    <location>
        <begin position="161"/>
        <end position="172"/>
    </location>
</feature>
<dbReference type="AlphaFoldDB" id="A0A8C7BSE4"/>
<dbReference type="Ensembl" id="ENSNVIT00000028736.1">
    <property type="protein sequence ID" value="ENSNVIP00000024763.1"/>
    <property type="gene ID" value="ENSNVIG00000019183.1"/>
</dbReference>
<name>A0A8C7BSE4_NEOVI</name>
<feature type="compositionally biased region" description="Polar residues" evidence="1">
    <location>
        <begin position="234"/>
        <end position="247"/>
    </location>
</feature>
<sequence>MLSLNLTTIHTPVRVCEFMQWSTSVLVIYVHLGPHFSGRHLYPPLRILDNTKHLSSRFSHLLLITGGSFSPRDAEILKQLSFPQSPRLFTDGTNSSFPHASPEAPTSGNAPHPPSRLQELASLRKPSTQPRALLLSPLHSRRLGEAPAVLRPRGDRRPGPRTGPPVGSPPLPQRQSSRAVRSAQAKPRAGSTLRTRRPAGGRRQAHGSGGAPGRPRRLGRGACSLRLGARTPRLSRTGSGESQARSP</sequence>
<feature type="compositionally biased region" description="Polar residues" evidence="1">
    <location>
        <begin position="91"/>
        <end position="109"/>
    </location>
</feature>
<evidence type="ECO:0000313" key="3">
    <source>
        <dbReference type="Proteomes" id="UP000694425"/>
    </source>
</evidence>